<dbReference type="Pfam" id="PF26540">
    <property type="entry name" value="GcpE_C"/>
    <property type="match status" value="1"/>
</dbReference>
<keyword evidence="3 7" id="KW-0560">Oxidoreductase</keyword>
<feature type="binding site" evidence="7">
    <location>
        <position position="267"/>
    </location>
    <ligand>
        <name>[4Fe-4S] cluster</name>
        <dbReference type="ChEBI" id="CHEBI:49883"/>
    </ligand>
</feature>
<evidence type="ECO:0000256" key="6">
    <source>
        <dbReference type="ARBA" id="ARBA00023229"/>
    </source>
</evidence>
<dbReference type="NCBIfam" id="TIGR00612">
    <property type="entry name" value="ispG_gcpE"/>
    <property type="match status" value="1"/>
</dbReference>
<feature type="domain" description="IspG TIM-barrel" evidence="8">
    <location>
        <begin position="6"/>
        <end position="245"/>
    </location>
</feature>
<keyword evidence="1 7" id="KW-0004">4Fe-4S</keyword>
<keyword evidence="2 7" id="KW-0479">Metal-binding</keyword>
<evidence type="ECO:0000256" key="7">
    <source>
        <dbReference type="HAMAP-Rule" id="MF_00159"/>
    </source>
</evidence>
<dbReference type="InterPro" id="IPR011005">
    <property type="entry name" value="Dihydropteroate_synth-like_sf"/>
</dbReference>
<evidence type="ECO:0000259" key="9">
    <source>
        <dbReference type="Pfam" id="PF26540"/>
    </source>
</evidence>
<dbReference type="HAMAP" id="MF_00159">
    <property type="entry name" value="IspG"/>
    <property type="match status" value="1"/>
</dbReference>
<dbReference type="PANTHER" id="PTHR30454:SF0">
    <property type="entry name" value="4-HYDROXY-3-METHYLBUT-2-EN-1-YL DIPHOSPHATE SYNTHASE (FERREDOXIN), CHLOROPLASTIC"/>
    <property type="match status" value="1"/>
</dbReference>
<dbReference type="NCBIfam" id="NF001540">
    <property type="entry name" value="PRK00366.1"/>
    <property type="match status" value="1"/>
</dbReference>
<dbReference type="AlphaFoldDB" id="A0A098B179"/>
<dbReference type="EMBL" id="LK996017">
    <property type="protein sequence ID" value="CDX02634.1"/>
    <property type="molecule type" value="Genomic_DNA"/>
</dbReference>
<accession>A0A098B179</accession>
<dbReference type="Pfam" id="PF04551">
    <property type="entry name" value="GcpE"/>
    <property type="match status" value="1"/>
</dbReference>
<name>A0A098B179_DESHA</name>
<comment type="catalytic activity">
    <reaction evidence="7">
        <text>(2E)-4-hydroxy-3-methylbut-2-enyl diphosphate + oxidized [flavodoxin] + H2O + 2 H(+) = 2-C-methyl-D-erythritol 2,4-cyclic diphosphate + reduced [flavodoxin]</text>
        <dbReference type="Rhea" id="RHEA:43604"/>
        <dbReference type="Rhea" id="RHEA-COMP:10622"/>
        <dbReference type="Rhea" id="RHEA-COMP:10623"/>
        <dbReference type="ChEBI" id="CHEBI:15377"/>
        <dbReference type="ChEBI" id="CHEBI:15378"/>
        <dbReference type="ChEBI" id="CHEBI:57618"/>
        <dbReference type="ChEBI" id="CHEBI:58210"/>
        <dbReference type="ChEBI" id="CHEBI:58483"/>
        <dbReference type="ChEBI" id="CHEBI:128753"/>
        <dbReference type="EC" id="1.17.7.3"/>
    </reaction>
</comment>
<dbReference type="Gene3D" id="3.30.413.10">
    <property type="entry name" value="Sulfite Reductase Hemoprotein, domain 1"/>
    <property type="match status" value="1"/>
</dbReference>
<gene>
    <name evidence="7" type="primary">ispG</name>
    <name evidence="10" type="ORF">DPCES_2747</name>
</gene>
<evidence type="ECO:0000256" key="2">
    <source>
        <dbReference type="ARBA" id="ARBA00022723"/>
    </source>
</evidence>
<dbReference type="SUPFAM" id="SSF56014">
    <property type="entry name" value="Nitrite and sulphite reductase 4Fe-4S domain-like"/>
    <property type="match status" value="1"/>
</dbReference>
<keyword evidence="4 7" id="KW-0408">Iron</keyword>
<keyword evidence="6 7" id="KW-0414">Isoprene biosynthesis</keyword>
<evidence type="ECO:0000256" key="4">
    <source>
        <dbReference type="ARBA" id="ARBA00023004"/>
    </source>
</evidence>
<dbReference type="InterPro" id="IPR058578">
    <property type="entry name" value="IspG_TIM"/>
</dbReference>
<evidence type="ECO:0000259" key="8">
    <source>
        <dbReference type="Pfam" id="PF04551"/>
    </source>
</evidence>
<organism evidence="10">
    <name type="scientific">Desulfitobacterium hafniense</name>
    <name type="common">Desulfitobacterium frappieri</name>
    <dbReference type="NCBI Taxonomy" id="49338"/>
    <lineage>
        <taxon>Bacteria</taxon>
        <taxon>Bacillati</taxon>
        <taxon>Bacillota</taxon>
        <taxon>Clostridia</taxon>
        <taxon>Eubacteriales</taxon>
        <taxon>Desulfitobacteriaceae</taxon>
        <taxon>Desulfitobacterium</taxon>
    </lineage>
</organism>
<dbReference type="PANTHER" id="PTHR30454">
    <property type="entry name" value="4-HYDROXY-3-METHYLBUT-2-EN-1-YL DIPHOSPHATE SYNTHASE"/>
    <property type="match status" value="1"/>
</dbReference>
<feature type="domain" description="IspG C-terminal" evidence="9">
    <location>
        <begin position="260"/>
        <end position="351"/>
    </location>
</feature>
<comment type="function">
    <text evidence="7">Converts 2C-methyl-D-erythritol 2,4-cyclodiphosphate (ME-2,4cPP) into 1-hydroxy-2-methyl-2-(E)-butenyl 4-diphosphate.</text>
</comment>
<evidence type="ECO:0000313" key="10">
    <source>
        <dbReference type="EMBL" id="CDX02634.1"/>
    </source>
</evidence>
<dbReference type="GO" id="GO:0019288">
    <property type="term" value="P:isopentenyl diphosphate biosynthetic process, methylerythritol 4-phosphate pathway"/>
    <property type="evidence" value="ECO:0007669"/>
    <property type="project" value="UniProtKB-UniRule"/>
</dbReference>
<comment type="similarity">
    <text evidence="7">Belongs to the IspG family.</text>
</comment>
<feature type="binding site" evidence="7">
    <location>
        <position position="309"/>
    </location>
    <ligand>
        <name>[4Fe-4S] cluster</name>
        <dbReference type="ChEBI" id="CHEBI:49883"/>
    </ligand>
</feature>
<comment type="pathway">
    <text evidence="7">Isoprenoid biosynthesis; isopentenyl diphosphate biosynthesis via DXP pathway; isopentenyl diphosphate from 1-deoxy-D-xylulose 5-phosphate: step 5/6.</text>
</comment>
<feature type="binding site" evidence="7">
    <location>
        <position position="302"/>
    </location>
    <ligand>
        <name>[4Fe-4S] cluster</name>
        <dbReference type="ChEBI" id="CHEBI:49883"/>
    </ligand>
</feature>
<reference evidence="10" key="1">
    <citation type="submission" date="2014-07" db="EMBL/GenBank/DDBJ databases">
        <authorList>
            <person name="Hornung V.Bastian."/>
        </authorList>
    </citation>
    <scope>NUCLEOTIDE SEQUENCE</scope>
    <source>
        <strain evidence="10">PCE-S</strain>
    </source>
</reference>
<comment type="cofactor">
    <cofactor evidence="7">
        <name>[4Fe-4S] cluster</name>
        <dbReference type="ChEBI" id="CHEBI:49883"/>
    </cofactor>
    <text evidence="7">Binds 1 [4Fe-4S] cluster.</text>
</comment>
<dbReference type="EC" id="1.17.7.3" evidence="7"/>
<keyword evidence="5 7" id="KW-0411">Iron-sulfur</keyword>
<dbReference type="FunFam" id="3.20.20.20:FF:000001">
    <property type="entry name" value="4-hydroxy-3-methylbut-2-en-1-yl diphosphate synthase (flavodoxin)"/>
    <property type="match status" value="1"/>
</dbReference>
<dbReference type="InterPro" id="IPR016425">
    <property type="entry name" value="IspG_bac"/>
</dbReference>
<evidence type="ECO:0000256" key="3">
    <source>
        <dbReference type="ARBA" id="ARBA00023002"/>
    </source>
</evidence>
<dbReference type="PATRIC" id="fig|49338.4.peg.2951"/>
<evidence type="ECO:0000256" key="5">
    <source>
        <dbReference type="ARBA" id="ARBA00023014"/>
    </source>
</evidence>
<evidence type="ECO:0000256" key="1">
    <source>
        <dbReference type="ARBA" id="ARBA00022485"/>
    </source>
</evidence>
<dbReference type="GO" id="GO:0141197">
    <property type="term" value="F:4-hydroxy-3-methylbut-2-enyl-diphosphate synthase activity (flavodoxin)"/>
    <property type="evidence" value="ECO:0007669"/>
    <property type="project" value="UniProtKB-EC"/>
</dbReference>
<dbReference type="RefSeq" id="WP_208925757.1">
    <property type="nucleotide sequence ID" value="NZ_LK996017.1"/>
</dbReference>
<dbReference type="InterPro" id="IPR004588">
    <property type="entry name" value="IspG_bac-typ"/>
</dbReference>
<dbReference type="PIRSF" id="PIRSF004640">
    <property type="entry name" value="IspG"/>
    <property type="match status" value="1"/>
</dbReference>
<protein>
    <recommendedName>
        <fullName evidence="7">4-hydroxy-3-methylbut-2-en-1-yl diphosphate synthase (flavodoxin)</fullName>
        <ecNumber evidence="7">1.17.7.3</ecNumber>
    </recommendedName>
    <alternativeName>
        <fullName evidence="7">1-hydroxy-2-methyl-2-(E)-butenyl 4-diphosphate synthase</fullName>
    </alternativeName>
</protein>
<dbReference type="Gene3D" id="3.20.20.20">
    <property type="entry name" value="Dihydropteroate synthase-like"/>
    <property type="match status" value="1"/>
</dbReference>
<dbReference type="InterPro" id="IPR058579">
    <property type="entry name" value="IspG_C"/>
</dbReference>
<dbReference type="UniPathway" id="UPA00056">
    <property type="reaction ID" value="UER00096"/>
</dbReference>
<dbReference type="GO" id="GO:0046429">
    <property type="term" value="F:4-hydroxy-3-methylbut-2-en-1-yl diphosphate synthase activity (ferredoxin)"/>
    <property type="evidence" value="ECO:0007669"/>
    <property type="project" value="UniProtKB-UniRule"/>
</dbReference>
<proteinExistence type="inferred from homology"/>
<dbReference type="GO" id="GO:0051539">
    <property type="term" value="F:4 iron, 4 sulfur cluster binding"/>
    <property type="evidence" value="ECO:0007669"/>
    <property type="project" value="UniProtKB-UniRule"/>
</dbReference>
<dbReference type="InterPro" id="IPR045854">
    <property type="entry name" value="NO2/SO3_Rdtase_4Fe4S_sf"/>
</dbReference>
<sequence length="364" mass="39049">MERKLTKTVRIGDVTIGGGSSIVVQSMTNTDTRDIPGTLAQIQALARAGCEVVRLAVLDREAGHALGEIALKSELPVIADIHFDYQLALLAIEQGVHGLRLNPGNIGARWKVQEVVRACKEREIPIRIGVNAGSLEKEILEKYQGVTPEGMVESALGHIHLLEEEGYDKIKVSLKASHVPLMLAAYRKISARVDYPLHIGVTEAGTVRSGVVKSAVGIGSLLAEGIGDTLRVSLTGDPVQEIPVALEILKVLGLRNRGVELISCPTCGRTQVNLAELAEKVEDKLSHLPPLDRPLKVAVMGCAVNGPGEAREADFGIAGGKGMGLLFKKGEIVARLSEEELLPALLAEIENYVKQYGREQHSCV</sequence>
<dbReference type="GO" id="GO:0016114">
    <property type="term" value="P:terpenoid biosynthetic process"/>
    <property type="evidence" value="ECO:0007669"/>
    <property type="project" value="InterPro"/>
</dbReference>
<feature type="binding site" evidence="7">
    <location>
        <position position="264"/>
    </location>
    <ligand>
        <name>[4Fe-4S] cluster</name>
        <dbReference type="ChEBI" id="CHEBI:49883"/>
    </ligand>
</feature>
<dbReference type="GO" id="GO:0005506">
    <property type="term" value="F:iron ion binding"/>
    <property type="evidence" value="ECO:0007669"/>
    <property type="project" value="InterPro"/>
</dbReference>